<proteinExistence type="predicted"/>
<name>A0A8X6T7K5_TRICX</name>
<evidence type="ECO:0000313" key="1">
    <source>
        <dbReference type="EMBL" id="GFY20643.1"/>
    </source>
</evidence>
<organism evidence="1 2">
    <name type="scientific">Trichonephila clavipes</name>
    <name type="common">Golden silk orbweaver</name>
    <name type="synonym">Nephila clavipes</name>
    <dbReference type="NCBI Taxonomy" id="2585209"/>
    <lineage>
        <taxon>Eukaryota</taxon>
        <taxon>Metazoa</taxon>
        <taxon>Ecdysozoa</taxon>
        <taxon>Arthropoda</taxon>
        <taxon>Chelicerata</taxon>
        <taxon>Arachnida</taxon>
        <taxon>Araneae</taxon>
        <taxon>Araneomorphae</taxon>
        <taxon>Entelegynae</taxon>
        <taxon>Araneoidea</taxon>
        <taxon>Nephilidae</taxon>
        <taxon>Trichonephila</taxon>
    </lineage>
</organism>
<gene>
    <name evidence="1" type="primary">WH47_05036</name>
    <name evidence="1" type="ORF">TNCV_1118771</name>
</gene>
<accession>A0A8X6T7K5</accession>
<keyword evidence="2" id="KW-1185">Reference proteome</keyword>
<dbReference type="Proteomes" id="UP000887159">
    <property type="component" value="Unassembled WGS sequence"/>
</dbReference>
<evidence type="ECO:0000313" key="2">
    <source>
        <dbReference type="Proteomes" id="UP000887159"/>
    </source>
</evidence>
<dbReference type="EMBL" id="BMAU01021356">
    <property type="protein sequence ID" value="GFY20643.1"/>
    <property type="molecule type" value="Genomic_DNA"/>
</dbReference>
<dbReference type="AlphaFoldDB" id="A0A8X6T7K5"/>
<reference evidence="1" key="1">
    <citation type="submission" date="2020-08" db="EMBL/GenBank/DDBJ databases">
        <title>Multicomponent nature underlies the extraordinary mechanical properties of spider dragline silk.</title>
        <authorList>
            <person name="Kono N."/>
            <person name="Nakamura H."/>
            <person name="Mori M."/>
            <person name="Yoshida Y."/>
            <person name="Ohtoshi R."/>
            <person name="Malay A.D."/>
            <person name="Moran D.A.P."/>
            <person name="Tomita M."/>
            <person name="Numata K."/>
            <person name="Arakawa K."/>
        </authorList>
    </citation>
    <scope>NUCLEOTIDE SEQUENCE</scope>
</reference>
<comment type="caution">
    <text evidence="1">The sequence shown here is derived from an EMBL/GenBank/DDBJ whole genome shotgun (WGS) entry which is preliminary data.</text>
</comment>
<protein>
    <submittedName>
        <fullName evidence="1">Uncharacterized protein</fullName>
    </submittedName>
</protein>
<sequence length="123" mass="14007">MGHEQHPTPLHLDVQKENLPIYKDNSRDDLLERWLVGHTQNANESFNSTIRRLTHKHLHSGLKIVELASNLAAGLFNEGNSSLLMILNDAGIVEGRQSFNYAEQMDNQRVSWQNRCSSLESID</sequence>